<feature type="region of interest" description="Disordered" evidence="1">
    <location>
        <begin position="119"/>
        <end position="148"/>
    </location>
</feature>
<comment type="caution">
    <text evidence="2">The sequence shown here is derived from an EMBL/GenBank/DDBJ whole genome shotgun (WGS) entry which is preliminary data.</text>
</comment>
<name>A0A0F9IX50_9ZZZZ</name>
<dbReference type="EMBL" id="LAZR01019670">
    <property type="protein sequence ID" value="KKL91677.1"/>
    <property type="molecule type" value="Genomic_DNA"/>
</dbReference>
<protein>
    <submittedName>
        <fullName evidence="2">Uncharacterized protein</fullName>
    </submittedName>
</protein>
<evidence type="ECO:0000313" key="2">
    <source>
        <dbReference type="EMBL" id="KKL91677.1"/>
    </source>
</evidence>
<gene>
    <name evidence="2" type="ORF">LCGC14_1892290</name>
</gene>
<evidence type="ECO:0000256" key="1">
    <source>
        <dbReference type="SAM" id="MobiDB-lite"/>
    </source>
</evidence>
<organism evidence="2">
    <name type="scientific">marine sediment metagenome</name>
    <dbReference type="NCBI Taxonomy" id="412755"/>
    <lineage>
        <taxon>unclassified sequences</taxon>
        <taxon>metagenomes</taxon>
        <taxon>ecological metagenomes</taxon>
    </lineage>
</organism>
<reference evidence="2" key="1">
    <citation type="journal article" date="2015" name="Nature">
        <title>Complex archaea that bridge the gap between prokaryotes and eukaryotes.</title>
        <authorList>
            <person name="Spang A."/>
            <person name="Saw J.H."/>
            <person name="Jorgensen S.L."/>
            <person name="Zaremba-Niedzwiedzka K."/>
            <person name="Martijn J."/>
            <person name="Lind A.E."/>
            <person name="van Eijk R."/>
            <person name="Schleper C."/>
            <person name="Guy L."/>
            <person name="Ettema T.J."/>
        </authorList>
    </citation>
    <scope>NUCLEOTIDE SEQUENCE</scope>
</reference>
<accession>A0A0F9IX50</accession>
<sequence>MGKRKKTSKEVVAAAKVQKAVQRVRETQSARVGAVLRKLQPIAREINARFERAAHMEGKADDHRLSAALKLDEAKKICARGKVNFREWVEENVSQGWEEAKKLARVGGSENPKLALEDMRAGTKARTRKARERASRSAPVRSSTSPPVDAFTTVDEMMKALDRTTRLALVKDQVQDLGMVVLSEARAEELWGAEKRIKEARDGVGRPLPKTMRKLFPGLSASEKMEFLKWAAESIGARVEHDFAVSATETASPEKEVDLDKSMPDILRRKKTAAKKGGKR</sequence>
<feature type="compositionally biased region" description="Basic and acidic residues" evidence="1">
    <location>
        <begin position="252"/>
        <end position="267"/>
    </location>
</feature>
<feature type="compositionally biased region" description="Basic residues" evidence="1">
    <location>
        <begin position="268"/>
        <end position="280"/>
    </location>
</feature>
<proteinExistence type="predicted"/>
<feature type="region of interest" description="Disordered" evidence="1">
    <location>
        <begin position="247"/>
        <end position="280"/>
    </location>
</feature>
<dbReference type="AlphaFoldDB" id="A0A0F9IX50"/>